<name>A0ABR9ML43_9ACTN</name>
<comment type="caution">
    <text evidence="2">The sequence shown here is derived from an EMBL/GenBank/DDBJ whole genome shotgun (WGS) entry which is preliminary data.</text>
</comment>
<feature type="compositionally biased region" description="Basic residues" evidence="1">
    <location>
        <begin position="379"/>
        <end position="390"/>
    </location>
</feature>
<dbReference type="EMBL" id="JADBEK010000001">
    <property type="protein sequence ID" value="MBE1593664.1"/>
    <property type="molecule type" value="Genomic_DNA"/>
</dbReference>
<keyword evidence="3" id="KW-1185">Reference proteome</keyword>
<evidence type="ECO:0000256" key="1">
    <source>
        <dbReference type="SAM" id="MobiDB-lite"/>
    </source>
</evidence>
<sequence>MGEPGLDHVLDSLRSRLAAFEDTGDPSGVFSDAATEEAALLIDAVRERTAAGLAGAWDDTALAAAGRLHWKRHLTVPPSDTVHDEAALLLFVRPFRADRSLVPEVVWSRLAGPTEEAGRLNLLETPAAEIAEVAEAAAGHGLAQSLVLPLRVAAAMLPDRHPGCAPVLSALASVHHLLHGDGHDGALDAAIEAAGRAAAVMADDWPGRAVLLSRLGLFRWERYNRDGDEAELTASEQAGRAAVRACGDGDPARPGCLHNLVIALLSRYELAPEPSVLAQALEAGREAVRTTDPARRAAPLHALSLAAALGLCFDRTGDPAALAEAERALAAVLEGAADDNPYLPLVRARLDELAHATVVEAAPDDPERPEHPPPPGRGRGPRKWRWTRAG</sequence>
<reference evidence="2 3" key="1">
    <citation type="submission" date="2020-10" db="EMBL/GenBank/DDBJ databases">
        <title>Sequencing the genomes of 1000 actinobacteria strains.</title>
        <authorList>
            <person name="Klenk H.-P."/>
        </authorList>
    </citation>
    <scope>NUCLEOTIDE SEQUENCE [LARGE SCALE GENOMIC DNA]</scope>
    <source>
        <strain evidence="2 3">DSM 43173</strain>
    </source>
</reference>
<dbReference type="Gene3D" id="1.25.40.10">
    <property type="entry name" value="Tetratricopeptide repeat domain"/>
    <property type="match status" value="1"/>
</dbReference>
<protein>
    <submittedName>
        <fullName evidence="2">Uncharacterized protein</fullName>
    </submittedName>
</protein>
<dbReference type="Proteomes" id="UP000633509">
    <property type="component" value="Unassembled WGS sequence"/>
</dbReference>
<evidence type="ECO:0000313" key="2">
    <source>
        <dbReference type="EMBL" id="MBE1593664.1"/>
    </source>
</evidence>
<gene>
    <name evidence="2" type="ORF">H4W80_011922</name>
</gene>
<proteinExistence type="predicted"/>
<dbReference type="InterPro" id="IPR011990">
    <property type="entry name" value="TPR-like_helical_dom_sf"/>
</dbReference>
<organism evidence="2 3">
    <name type="scientific">Nonomuraea angiospora</name>
    <dbReference type="NCBI Taxonomy" id="46172"/>
    <lineage>
        <taxon>Bacteria</taxon>
        <taxon>Bacillati</taxon>
        <taxon>Actinomycetota</taxon>
        <taxon>Actinomycetes</taxon>
        <taxon>Streptosporangiales</taxon>
        <taxon>Streptosporangiaceae</taxon>
        <taxon>Nonomuraea</taxon>
    </lineage>
</organism>
<dbReference type="RefSeq" id="WP_192792984.1">
    <property type="nucleotide sequence ID" value="NZ_JADBEK010000001.1"/>
</dbReference>
<accession>A0ABR9ML43</accession>
<evidence type="ECO:0000313" key="3">
    <source>
        <dbReference type="Proteomes" id="UP000633509"/>
    </source>
</evidence>
<feature type="region of interest" description="Disordered" evidence="1">
    <location>
        <begin position="359"/>
        <end position="390"/>
    </location>
</feature>